<proteinExistence type="inferred from homology"/>
<dbReference type="RefSeq" id="WP_044010624.1">
    <property type="nucleotide sequence ID" value="NZ_AWTT01000017.1"/>
</dbReference>
<gene>
    <name evidence="6" type="ORF">WDC_0902</name>
</gene>
<keyword evidence="4" id="KW-0804">Transcription</keyword>
<name>A0A0D1A6P1_9LACO</name>
<dbReference type="InterPro" id="IPR036388">
    <property type="entry name" value="WH-like_DNA-bd_sf"/>
</dbReference>
<comment type="caution">
    <text evidence="6">The sequence shown here is derived from an EMBL/GenBank/DDBJ whole genome shotgun (WGS) entry which is preliminary data.</text>
</comment>
<sequence length="290" mass="33083">MLDRRYITLSILATTLSYTKAAQRLFITQPAVSQQINSLEQELDTKLIEKDGNRIKLTTAGHQLVQYVDKISFESDRVLQQIKTKQAKQTIEVGATLSLSIFLLPTLISHLVRTNPKIKTVIANTNEILTALRQGKIQFGIVEGNFDKNEFDAVNIRHENFVGVTYPDNPLAKYNQLSLDDLMNQTLLIRELGSGTRDIFANWLATQNYTINDFTNQVEVANPSTIIHLLLNKMGISFMYESLVTEQLSHRQLVKLPLKNFDISHPINFVFLKNSYFKPNYLKIAQKLIN</sequence>
<dbReference type="GO" id="GO:0003700">
    <property type="term" value="F:DNA-binding transcription factor activity"/>
    <property type="evidence" value="ECO:0007669"/>
    <property type="project" value="InterPro"/>
</dbReference>
<dbReference type="PRINTS" id="PR00039">
    <property type="entry name" value="HTHLYSR"/>
</dbReference>
<accession>A0A0D1A6P1</accession>
<organism evidence="6 7">
    <name type="scientific">Paucilactobacillus wasatchensis</name>
    <dbReference type="NCBI Taxonomy" id="1335616"/>
    <lineage>
        <taxon>Bacteria</taxon>
        <taxon>Bacillati</taxon>
        <taxon>Bacillota</taxon>
        <taxon>Bacilli</taxon>
        <taxon>Lactobacillales</taxon>
        <taxon>Lactobacillaceae</taxon>
        <taxon>Paucilactobacillus</taxon>
    </lineage>
</organism>
<reference evidence="6 7" key="1">
    <citation type="submission" date="2013-08" db="EMBL/GenBank/DDBJ databases">
        <title>Lactobacillus wasatchii sp. WDC04, a late gas producing bacteria isolated from aged chedder cheese.</title>
        <authorList>
            <person name="Oberg C.J."/>
            <person name="Culumber M."/>
            <person name="McMahon D.J."/>
            <person name="Broadbent J.R."/>
            <person name="Oberg T.S."/>
            <person name="Ortaki F."/>
        </authorList>
    </citation>
    <scope>NUCLEOTIDE SEQUENCE [LARGE SCALE GENOMIC DNA]</scope>
    <source>
        <strain evidence="6 7">WDC04</strain>
    </source>
</reference>
<dbReference type="Pfam" id="PF00126">
    <property type="entry name" value="HTH_1"/>
    <property type="match status" value="1"/>
</dbReference>
<evidence type="ECO:0000313" key="7">
    <source>
        <dbReference type="Proteomes" id="UP000032279"/>
    </source>
</evidence>
<evidence type="ECO:0000256" key="1">
    <source>
        <dbReference type="ARBA" id="ARBA00009437"/>
    </source>
</evidence>
<comment type="similarity">
    <text evidence="1">Belongs to the LysR transcriptional regulatory family.</text>
</comment>
<dbReference type="Gene3D" id="3.40.190.10">
    <property type="entry name" value="Periplasmic binding protein-like II"/>
    <property type="match status" value="2"/>
</dbReference>
<evidence type="ECO:0000256" key="4">
    <source>
        <dbReference type="ARBA" id="ARBA00023163"/>
    </source>
</evidence>
<dbReference type="OrthoDB" id="9785745at2"/>
<evidence type="ECO:0000259" key="5">
    <source>
        <dbReference type="PROSITE" id="PS50931"/>
    </source>
</evidence>
<dbReference type="STRING" id="1335616.WDC_0902"/>
<dbReference type="PANTHER" id="PTHR30126">
    <property type="entry name" value="HTH-TYPE TRANSCRIPTIONAL REGULATOR"/>
    <property type="match status" value="1"/>
</dbReference>
<dbReference type="PANTHER" id="PTHR30126:SF40">
    <property type="entry name" value="HTH-TYPE TRANSCRIPTIONAL REGULATOR GLTR"/>
    <property type="match status" value="1"/>
</dbReference>
<dbReference type="EMBL" id="AWTT01000017">
    <property type="protein sequence ID" value="KIS03530.1"/>
    <property type="molecule type" value="Genomic_DNA"/>
</dbReference>
<dbReference type="Pfam" id="PF03466">
    <property type="entry name" value="LysR_substrate"/>
    <property type="match status" value="1"/>
</dbReference>
<dbReference type="PROSITE" id="PS50931">
    <property type="entry name" value="HTH_LYSR"/>
    <property type="match status" value="1"/>
</dbReference>
<dbReference type="InterPro" id="IPR000847">
    <property type="entry name" value="LysR_HTH_N"/>
</dbReference>
<feature type="domain" description="HTH lysR-type" evidence="5">
    <location>
        <begin position="1"/>
        <end position="58"/>
    </location>
</feature>
<dbReference type="InterPro" id="IPR036390">
    <property type="entry name" value="WH_DNA-bd_sf"/>
</dbReference>
<keyword evidence="2" id="KW-0805">Transcription regulation</keyword>
<dbReference type="Gene3D" id="1.10.10.10">
    <property type="entry name" value="Winged helix-like DNA-binding domain superfamily/Winged helix DNA-binding domain"/>
    <property type="match status" value="1"/>
</dbReference>
<keyword evidence="3" id="KW-0238">DNA-binding</keyword>
<dbReference type="SUPFAM" id="SSF46785">
    <property type="entry name" value="Winged helix' DNA-binding domain"/>
    <property type="match status" value="1"/>
</dbReference>
<dbReference type="AlphaFoldDB" id="A0A0D1A6P1"/>
<dbReference type="Proteomes" id="UP000032279">
    <property type="component" value="Unassembled WGS sequence"/>
</dbReference>
<evidence type="ECO:0000313" key="6">
    <source>
        <dbReference type="EMBL" id="KIS03530.1"/>
    </source>
</evidence>
<evidence type="ECO:0000256" key="2">
    <source>
        <dbReference type="ARBA" id="ARBA00023015"/>
    </source>
</evidence>
<keyword evidence="7" id="KW-1185">Reference proteome</keyword>
<dbReference type="SUPFAM" id="SSF53850">
    <property type="entry name" value="Periplasmic binding protein-like II"/>
    <property type="match status" value="1"/>
</dbReference>
<dbReference type="InterPro" id="IPR005119">
    <property type="entry name" value="LysR_subst-bd"/>
</dbReference>
<protein>
    <submittedName>
        <fullName evidence="6">Transcriptional regulator</fullName>
    </submittedName>
</protein>
<dbReference type="PATRIC" id="fig|1335616.4.peg.902"/>
<dbReference type="GO" id="GO:0000976">
    <property type="term" value="F:transcription cis-regulatory region binding"/>
    <property type="evidence" value="ECO:0007669"/>
    <property type="project" value="TreeGrafter"/>
</dbReference>
<evidence type="ECO:0000256" key="3">
    <source>
        <dbReference type="ARBA" id="ARBA00023125"/>
    </source>
</evidence>